<dbReference type="Proteomes" id="UP000565613">
    <property type="component" value="Unassembled WGS sequence"/>
</dbReference>
<dbReference type="GO" id="GO:0047151">
    <property type="term" value="F:tRNA (uracil(54)-C5)-methyltransferase activity, 5,10-methylenetetrahydrofolate-dependent"/>
    <property type="evidence" value="ECO:0007669"/>
    <property type="project" value="UniProtKB-UniRule"/>
</dbReference>
<evidence type="ECO:0000256" key="4">
    <source>
        <dbReference type="ARBA" id="ARBA00022630"/>
    </source>
</evidence>
<keyword evidence="7 10" id="KW-0274">FAD</keyword>
<keyword evidence="4 10" id="KW-0285">Flavoprotein</keyword>
<protein>
    <recommendedName>
        <fullName evidence="10">Methylenetetrahydrofolate--tRNA-(uracil-5-)-methyltransferase TrmFO</fullName>
        <ecNumber evidence="10">2.1.1.74</ecNumber>
    </recommendedName>
    <alternativeName>
        <fullName evidence="10">Folate-dependent tRNA (uracil-5-)-methyltransferase</fullName>
    </alternativeName>
    <alternativeName>
        <fullName evidence="10">Folate-dependent tRNA(M-5-U54)-methyltransferase</fullName>
    </alternativeName>
</protein>
<evidence type="ECO:0000313" key="13">
    <source>
        <dbReference type="Proteomes" id="UP000565613"/>
    </source>
</evidence>
<dbReference type="AlphaFoldDB" id="A0A7X9Y124"/>
<comment type="cofactor">
    <cofactor evidence="1 10">
        <name>FAD</name>
        <dbReference type="ChEBI" id="CHEBI:57692"/>
    </cofactor>
</comment>
<evidence type="ECO:0000256" key="10">
    <source>
        <dbReference type="HAMAP-Rule" id="MF_01037"/>
    </source>
</evidence>
<proteinExistence type="inferred from homology"/>
<keyword evidence="9 10" id="KW-0520">NAD</keyword>
<comment type="similarity">
    <text evidence="10">Belongs to the MnmG family. TrmFO subfamily.</text>
</comment>
<dbReference type="GO" id="GO:0030488">
    <property type="term" value="P:tRNA methylation"/>
    <property type="evidence" value="ECO:0007669"/>
    <property type="project" value="TreeGrafter"/>
</dbReference>
<dbReference type="Gene3D" id="3.50.50.60">
    <property type="entry name" value="FAD/NAD(P)-binding domain"/>
    <property type="match status" value="2"/>
</dbReference>
<dbReference type="GO" id="GO:0002098">
    <property type="term" value="P:tRNA wobble uridine modification"/>
    <property type="evidence" value="ECO:0007669"/>
    <property type="project" value="TreeGrafter"/>
</dbReference>
<comment type="catalytic activity">
    <reaction evidence="10">
        <text>uridine(54) in tRNA + (6R)-5,10-methylene-5,6,7,8-tetrahydrofolate + NADPH + H(+) = 5-methyluridine(54) in tRNA + (6S)-5,6,7,8-tetrahydrofolate + NADP(+)</text>
        <dbReference type="Rhea" id="RHEA:62372"/>
        <dbReference type="Rhea" id="RHEA-COMP:10167"/>
        <dbReference type="Rhea" id="RHEA-COMP:10193"/>
        <dbReference type="ChEBI" id="CHEBI:15378"/>
        <dbReference type="ChEBI" id="CHEBI:15636"/>
        <dbReference type="ChEBI" id="CHEBI:57453"/>
        <dbReference type="ChEBI" id="CHEBI:57783"/>
        <dbReference type="ChEBI" id="CHEBI:58349"/>
        <dbReference type="ChEBI" id="CHEBI:65315"/>
        <dbReference type="ChEBI" id="CHEBI:74447"/>
        <dbReference type="EC" id="2.1.1.74"/>
    </reaction>
</comment>
<dbReference type="PANTHER" id="PTHR11806:SF2">
    <property type="entry name" value="METHYLENETETRAHYDROFOLATE--TRNA-(URACIL-5-)-METHYLTRANSFERASE TRMFO"/>
    <property type="match status" value="1"/>
</dbReference>
<comment type="catalytic activity">
    <reaction evidence="10">
        <text>uridine(54) in tRNA + (6R)-5,10-methylene-5,6,7,8-tetrahydrofolate + NADH + H(+) = 5-methyluridine(54) in tRNA + (6S)-5,6,7,8-tetrahydrofolate + NAD(+)</text>
        <dbReference type="Rhea" id="RHEA:16873"/>
        <dbReference type="Rhea" id="RHEA-COMP:10167"/>
        <dbReference type="Rhea" id="RHEA-COMP:10193"/>
        <dbReference type="ChEBI" id="CHEBI:15378"/>
        <dbReference type="ChEBI" id="CHEBI:15636"/>
        <dbReference type="ChEBI" id="CHEBI:57453"/>
        <dbReference type="ChEBI" id="CHEBI:57540"/>
        <dbReference type="ChEBI" id="CHEBI:57945"/>
        <dbReference type="ChEBI" id="CHEBI:65315"/>
        <dbReference type="ChEBI" id="CHEBI:74447"/>
        <dbReference type="EC" id="2.1.1.74"/>
    </reaction>
</comment>
<dbReference type="NCBIfam" id="NF003739">
    <property type="entry name" value="PRK05335.1"/>
    <property type="match status" value="1"/>
</dbReference>
<evidence type="ECO:0000313" key="12">
    <source>
        <dbReference type="EMBL" id="NMF26050.1"/>
    </source>
</evidence>
<evidence type="ECO:0000259" key="11">
    <source>
        <dbReference type="Pfam" id="PF01134"/>
    </source>
</evidence>
<dbReference type="EMBL" id="JABAGR010000005">
    <property type="protein sequence ID" value="NMF26050.1"/>
    <property type="molecule type" value="Genomic_DNA"/>
</dbReference>
<evidence type="ECO:0000256" key="2">
    <source>
        <dbReference type="ARBA" id="ARBA00022490"/>
    </source>
</evidence>
<evidence type="ECO:0000256" key="5">
    <source>
        <dbReference type="ARBA" id="ARBA00022679"/>
    </source>
</evidence>
<evidence type="ECO:0000256" key="1">
    <source>
        <dbReference type="ARBA" id="ARBA00001974"/>
    </source>
</evidence>
<dbReference type="EC" id="2.1.1.74" evidence="10"/>
<dbReference type="Pfam" id="PF01134">
    <property type="entry name" value="GIDA"/>
    <property type="match status" value="1"/>
</dbReference>
<sequence>MEWVPENGCREECTLSKSVVVVGGGLAGSECALQLADRGVSVTLVEQRPVASTAAHHTDGFAELVCSNSLKSMRHESAAGLLKEELEKMGSRLIRLAKESAVPAGGALAVDRGRFSALVGHAIDESPNITVERRVVEEIPEGPCVIAAGPLCGDALFASIAAKVGGESLSFYDAAAPIVDVESLDRGVVFSQSRYDEQGRGDYLNCPMTREEYESFYEELVSAKRVVSKEFEQSDLFSACQPVEEVARTGRDSLRFGALKPVGLTDPRSGRRPWAAVQLRAENADLTAYNLVGFQTNLTWGEQKRVFRMIPGLENAEFFRYGVMHRNSFVDAPRVLDHTFRIPGTQTRLAGQITGTEGYTEAIASGLLAALNTYADITGIEEVDLPRTGALGSLVAYATNPDTRPYQPMHVNFGLVPPLEGGRRKKRERYQAYADRATVDLEGYLESRRDLFEAFR</sequence>
<comment type="caution">
    <text evidence="12">The sequence shown here is derived from an EMBL/GenBank/DDBJ whole genome shotgun (WGS) entry which is preliminary data.</text>
</comment>
<name>A0A7X9Y124_9ACTN</name>
<keyword evidence="2 10" id="KW-0963">Cytoplasm</keyword>
<accession>A0A7X9Y124</accession>
<comment type="function">
    <text evidence="10">Catalyzes the folate-dependent formation of 5-methyl-uridine at position 54 (M-5-U54) in all tRNAs.</text>
</comment>
<keyword evidence="5 10" id="KW-0808">Transferase</keyword>
<feature type="domain" description="MnmG N-terminal" evidence="11">
    <location>
        <begin position="19"/>
        <end position="379"/>
    </location>
</feature>
<dbReference type="SUPFAM" id="SSF51905">
    <property type="entry name" value="FAD/NAD(P)-binding domain"/>
    <property type="match status" value="1"/>
</dbReference>
<evidence type="ECO:0000256" key="8">
    <source>
        <dbReference type="ARBA" id="ARBA00022857"/>
    </source>
</evidence>
<dbReference type="PANTHER" id="PTHR11806">
    <property type="entry name" value="GLUCOSE INHIBITED DIVISION PROTEIN A"/>
    <property type="match status" value="1"/>
</dbReference>
<evidence type="ECO:0000256" key="6">
    <source>
        <dbReference type="ARBA" id="ARBA00022694"/>
    </source>
</evidence>
<evidence type="ECO:0000256" key="7">
    <source>
        <dbReference type="ARBA" id="ARBA00022827"/>
    </source>
</evidence>
<dbReference type="GO" id="GO:0050660">
    <property type="term" value="F:flavin adenine dinucleotide binding"/>
    <property type="evidence" value="ECO:0007669"/>
    <property type="project" value="UniProtKB-UniRule"/>
</dbReference>
<dbReference type="GO" id="GO:0005829">
    <property type="term" value="C:cytosol"/>
    <property type="evidence" value="ECO:0007669"/>
    <property type="project" value="TreeGrafter"/>
</dbReference>
<gene>
    <name evidence="10" type="primary">trmFO</name>
    <name evidence="12" type="ORF">HF885_06345</name>
</gene>
<reference evidence="12 13" key="1">
    <citation type="submission" date="2020-04" db="EMBL/GenBank/DDBJ databases">
        <authorList>
            <person name="Hitch T.C.A."/>
            <person name="Wylensek D."/>
            <person name="Clavel T."/>
        </authorList>
    </citation>
    <scope>NUCLEOTIDE SEQUENCE [LARGE SCALE GENOMIC DNA]</scope>
    <source>
        <strain evidence="12 13">105184</strain>
    </source>
</reference>
<organism evidence="12 13">
    <name type="scientific">Parafannyhessea umbonata</name>
    <dbReference type="NCBI Taxonomy" id="604330"/>
    <lineage>
        <taxon>Bacteria</taxon>
        <taxon>Bacillati</taxon>
        <taxon>Actinomycetota</taxon>
        <taxon>Coriobacteriia</taxon>
        <taxon>Coriobacteriales</taxon>
        <taxon>Atopobiaceae</taxon>
        <taxon>Parafannyhessea</taxon>
    </lineage>
</organism>
<keyword evidence="6 10" id="KW-0819">tRNA processing</keyword>
<comment type="subcellular location">
    <subcellularLocation>
        <location evidence="10">Cytoplasm</location>
    </subcellularLocation>
</comment>
<feature type="binding site" evidence="10">
    <location>
        <begin position="23"/>
        <end position="28"/>
    </location>
    <ligand>
        <name>FAD</name>
        <dbReference type="ChEBI" id="CHEBI:57692"/>
    </ligand>
</feature>
<evidence type="ECO:0000256" key="9">
    <source>
        <dbReference type="ARBA" id="ARBA00023027"/>
    </source>
</evidence>
<dbReference type="InterPro" id="IPR004417">
    <property type="entry name" value="TrmFO"/>
</dbReference>
<dbReference type="NCBIfam" id="TIGR00137">
    <property type="entry name" value="gid_trmFO"/>
    <property type="match status" value="1"/>
</dbReference>
<dbReference type="InterPro" id="IPR036188">
    <property type="entry name" value="FAD/NAD-bd_sf"/>
</dbReference>
<dbReference type="InterPro" id="IPR040131">
    <property type="entry name" value="MnmG_N"/>
</dbReference>
<keyword evidence="3 10" id="KW-0489">Methyltransferase</keyword>
<keyword evidence="8 10" id="KW-0521">NADP</keyword>
<evidence type="ECO:0000256" key="3">
    <source>
        <dbReference type="ARBA" id="ARBA00022603"/>
    </source>
</evidence>
<dbReference type="InterPro" id="IPR002218">
    <property type="entry name" value="MnmG-rel"/>
</dbReference>
<dbReference type="HAMAP" id="MF_01037">
    <property type="entry name" value="TrmFO"/>
    <property type="match status" value="1"/>
</dbReference>